<dbReference type="EMBL" id="MTLA01000142">
    <property type="protein sequence ID" value="OOP68028.1"/>
    <property type="molecule type" value="Genomic_DNA"/>
</dbReference>
<dbReference type="Gene3D" id="3.40.50.1110">
    <property type="entry name" value="SGNH hydrolase"/>
    <property type="match status" value="1"/>
</dbReference>
<name>A0A8E2I8M2_9BACI</name>
<organism evidence="2 3">
    <name type="scientific">Heyndrickxia oleronia</name>
    <dbReference type="NCBI Taxonomy" id="38875"/>
    <lineage>
        <taxon>Bacteria</taxon>
        <taxon>Bacillati</taxon>
        <taxon>Bacillota</taxon>
        <taxon>Bacilli</taxon>
        <taxon>Bacillales</taxon>
        <taxon>Bacillaceae</taxon>
        <taxon>Heyndrickxia</taxon>
    </lineage>
</organism>
<dbReference type="SUPFAM" id="SSF52266">
    <property type="entry name" value="SGNH hydrolase"/>
    <property type="match status" value="1"/>
</dbReference>
<evidence type="ECO:0000313" key="3">
    <source>
        <dbReference type="Proteomes" id="UP000189761"/>
    </source>
</evidence>
<comment type="caution">
    <text evidence="2">The sequence shown here is derived from an EMBL/GenBank/DDBJ whole genome shotgun (WGS) entry which is preliminary data.</text>
</comment>
<evidence type="ECO:0000259" key="1">
    <source>
        <dbReference type="Pfam" id="PF13472"/>
    </source>
</evidence>
<dbReference type="Proteomes" id="UP000189761">
    <property type="component" value="Unassembled WGS sequence"/>
</dbReference>
<dbReference type="PANTHER" id="PTHR30383">
    <property type="entry name" value="THIOESTERASE 1/PROTEASE 1/LYSOPHOSPHOLIPASE L1"/>
    <property type="match status" value="1"/>
</dbReference>
<keyword evidence="3" id="KW-1185">Reference proteome</keyword>
<proteinExistence type="predicted"/>
<dbReference type="InterPro" id="IPR051532">
    <property type="entry name" value="Ester_Hydrolysis_Enzymes"/>
</dbReference>
<gene>
    <name evidence="2" type="ORF">BWZ43_12860</name>
</gene>
<protein>
    <submittedName>
        <fullName evidence="2">Hydrolase</fullName>
    </submittedName>
</protein>
<dbReference type="PANTHER" id="PTHR30383:SF5">
    <property type="entry name" value="SGNH HYDROLASE-TYPE ESTERASE DOMAIN-CONTAINING PROTEIN"/>
    <property type="match status" value="1"/>
</dbReference>
<dbReference type="InterPro" id="IPR036514">
    <property type="entry name" value="SGNH_hydro_sf"/>
</dbReference>
<evidence type="ECO:0000313" key="2">
    <source>
        <dbReference type="EMBL" id="OOP68028.1"/>
    </source>
</evidence>
<keyword evidence="2" id="KW-0378">Hydrolase</keyword>
<accession>A0A8E2I8M2</accession>
<feature type="domain" description="SGNH hydrolase-type esterase" evidence="1">
    <location>
        <begin position="7"/>
        <end position="190"/>
    </location>
</feature>
<dbReference type="GO" id="GO:0004622">
    <property type="term" value="F:phosphatidylcholine lysophospholipase activity"/>
    <property type="evidence" value="ECO:0007669"/>
    <property type="project" value="TreeGrafter"/>
</dbReference>
<reference evidence="2 3" key="1">
    <citation type="submission" date="2017-01" db="EMBL/GenBank/DDBJ databases">
        <title>Draft genome sequence of Bacillus oleronius.</title>
        <authorList>
            <person name="Allam M."/>
        </authorList>
    </citation>
    <scope>NUCLEOTIDE SEQUENCE [LARGE SCALE GENOMIC DNA]</scope>
    <source>
        <strain evidence="2 3">DSM 9356</strain>
    </source>
</reference>
<dbReference type="AlphaFoldDB" id="A0A8E2I8M2"/>
<dbReference type="InterPro" id="IPR013830">
    <property type="entry name" value="SGNH_hydro"/>
</dbReference>
<dbReference type="CDD" id="cd01834">
    <property type="entry name" value="SGNH_hydrolase_like_2"/>
    <property type="match status" value="1"/>
</dbReference>
<sequence length="214" mass="24908">MTKKILFIGDSITDGARNEDSEGLGFGYVRMIRDYFITNYENINYQIINRGISGNRISDLAERWDRDVINLKPDYLSISIGINDVWRQLDRPEMEQIDPEKFENYYDQLLSQVKRETKAQIILMEPTIIDEDTQSIGNRMLKKYVEIVHRIADKFDAKIVLTHQAFLQYLGSNKEYKLTTDGVHMTSIGNTLMANTWLNAVEQMLEKNEGKLIM</sequence>
<dbReference type="Pfam" id="PF13472">
    <property type="entry name" value="Lipase_GDSL_2"/>
    <property type="match status" value="1"/>
</dbReference>